<dbReference type="RefSeq" id="WP_078716846.1">
    <property type="nucleotide sequence ID" value="NZ_FUYC01000004.1"/>
</dbReference>
<dbReference type="Pfam" id="PF00072">
    <property type="entry name" value="Response_reg"/>
    <property type="match status" value="1"/>
</dbReference>
<dbReference type="SUPFAM" id="SSF52172">
    <property type="entry name" value="CheY-like"/>
    <property type="match status" value="1"/>
</dbReference>
<sequence length="144" mass="15992">MSSGNAEQTRRILLAEDSADNVLIIQLYLKNHPYVIDVAENGRDAVQMFGERAYDLVLMDIQMPGMDGYEATERIRELEQKKGNESVPIIAVTAHASEEIRRRVLDCGGDAYITKPVPKARLVEAIQTALESRQEAGQETNSSS</sequence>
<accession>A0A1T4WRE7</accession>
<dbReference type="InterPro" id="IPR001789">
    <property type="entry name" value="Sig_transdc_resp-reg_receiver"/>
</dbReference>
<dbReference type="Gene3D" id="3.40.50.2300">
    <property type="match status" value="1"/>
</dbReference>
<evidence type="ECO:0000259" key="3">
    <source>
        <dbReference type="PROSITE" id="PS50110"/>
    </source>
</evidence>
<feature type="domain" description="Response regulatory" evidence="3">
    <location>
        <begin position="11"/>
        <end position="130"/>
    </location>
</feature>
<evidence type="ECO:0000313" key="4">
    <source>
        <dbReference type="EMBL" id="SKA79819.1"/>
    </source>
</evidence>
<protein>
    <submittedName>
        <fullName evidence="4">Response regulator receiver domain-containing protein</fullName>
    </submittedName>
</protein>
<dbReference type="Proteomes" id="UP000190027">
    <property type="component" value="Unassembled WGS sequence"/>
</dbReference>
<reference evidence="4 5" key="1">
    <citation type="submission" date="2017-02" db="EMBL/GenBank/DDBJ databases">
        <authorList>
            <person name="Peterson S.W."/>
        </authorList>
    </citation>
    <scope>NUCLEOTIDE SEQUENCE [LARGE SCALE GENOMIC DNA]</scope>
    <source>
        <strain evidence="4 5">DSM 16080</strain>
    </source>
</reference>
<name>A0A1T4WRE7_9BACT</name>
<dbReference type="STRING" id="1121449.SAMN02745704_01266"/>
<dbReference type="GO" id="GO:0000160">
    <property type="term" value="P:phosphorelay signal transduction system"/>
    <property type="evidence" value="ECO:0007669"/>
    <property type="project" value="InterPro"/>
</dbReference>
<dbReference type="PANTHER" id="PTHR45339">
    <property type="entry name" value="HYBRID SIGNAL TRANSDUCTION HISTIDINE KINASE J"/>
    <property type="match status" value="1"/>
</dbReference>
<dbReference type="InterPro" id="IPR011006">
    <property type="entry name" value="CheY-like_superfamily"/>
</dbReference>
<dbReference type="CDD" id="cd17546">
    <property type="entry name" value="REC_hyHK_CKI1_RcsC-like"/>
    <property type="match status" value="1"/>
</dbReference>
<evidence type="ECO:0000256" key="1">
    <source>
        <dbReference type="ARBA" id="ARBA00022553"/>
    </source>
</evidence>
<keyword evidence="1 2" id="KW-0597">Phosphoprotein</keyword>
<gene>
    <name evidence="4" type="ORF">SAMN02745704_01266</name>
</gene>
<evidence type="ECO:0000313" key="5">
    <source>
        <dbReference type="Proteomes" id="UP000190027"/>
    </source>
</evidence>
<proteinExistence type="predicted"/>
<dbReference type="AlphaFoldDB" id="A0A1T4WRE7"/>
<dbReference type="SMART" id="SM00448">
    <property type="entry name" value="REC"/>
    <property type="match status" value="1"/>
</dbReference>
<dbReference type="PANTHER" id="PTHR45339:SF3">
    <property type="entry name" value="HISTIDINE KINASE"/>
    <property type="match status" value="1"/>
</dbReference>
<evidence type="ECO:0000256" key="2">
    <source>
        <dbReference type="PROSITE-ProRule" id="PRU00169"/>
    </source>
</evidence>
<feature type="modified residue" description="4-aspartylphosphate" evidence="2">
    <location>
        <position position="60"/>
    </location>
</feature>
<organism evidence="4 5">
    <name type="scientific">Paucidesulfovibrio gracilis DSM 16080</name>
    <dbReference type="NCBI Taxonomy" id="1121449"/>
    <lineage>
        <taxon>Bacteria</taxon>
        <taxon>Pseudomonadati</taxon>
        <taxon>Thermodesulfobacteriota</taxon>
        <taxon>Desulfovibrionia</taxon>
        <taxon>Desulfovibrionales</taxon>
        <taxon>Desulfovibrionaceae</taxon>
        <taxon>Paucidesulfovibrio</taxon>
    </lineage>
</organism>
<dbReference type="PROSITE" id="PS50110">
    <property type="entry name" value="RESPONSE_REGULATORY"/>
    <property type="match status" value="1"/>
</dbReference>
<keyword evidence="5" id="KW-1185">Reference proteome</keyword>
<dbReference type="EMBL" id="FUYC01000004">
    <property type="protein sequence ID" value="SKA79819.1"/>
    <property type="molecule type" value="Genomic_DNA"/>
</dbReference>
<dbReference type="OrthoDB" id="9816343at2"/>